<evidence type="ECO:0000256" key="8">
    <source>
        <dbReference type="ARBA" id="ARBA00023136"/>
    </source>
</evidence>
<evidence type="ECO:0000259" key="10">
    <source>
        <dbReference type="PROSITE" id="PS50893"/>
    </source>
</evidence>
<name>A0A2Z4U911_9FIRM</name>
<dbReference type="OrthoDB" id="9762778at2"/>
<evidence type="ECO:0000256" key="1">
    <source>
        <dbReference type="ARBA" id="ARBA00004651"/>
    </source>
</evidence>
<evidence type="ECO:0000256" key="2">
    <source>
        <dbReference type="ARBA" id="ARBA00022448"/>
    </source>
</evidence>
<keyword evidence="4 9" id="KW-0812">Transmembrane</keyword>
<feature type="transmembrane region" description="Helical" evidence="9">
    <location>
        <begin position="240"/>
        <end position="260"/>
    </location>
</feature>
<dbReference type="FunFam" id="3.40.50.300:FF:000854">
    <property type="entry name" value="Multidrug ABC transporter ATP-binding protein"/>
    <property type="match status" value="1"/>
</dbReference>
<dbReference type="CDD" id="cd18781">
    <property type="entry name" value="ABC_6TM_AarD_CydDC_like"/>
    <property type="match status" value="1"/>
</dbReference>
<dbReference type="EMBL" id="CP030280">
    <property type="protein sequence ID" value="AWY97525.1"/>
    <property type="molecule type" value="Genomic_DNA"/>
</dbReference>
<feature type="transmembrane region" description="Helical" evidence="9">
    <location>
        <begin position="54"/>
        <end position="72"/>
    </location>
</feature>
<dbReference type="GO" id="GO:0005886">
    <property type="term" value="C:plasma membrane"/>
    <property type="evidence" value="ECO:0007669"/>
    <property type="project" value="UniProtKB-SubCell"/>
</dbReference>
<gene>
    <name evidence="12" type="ORF">DQQ01_04475</name>
</gene>
<dbReference type="PROSITE" id="PS50929">
    <property type="entry name" value="ABC_TM1F"/>
    <property type="match status" value="1"/>
</dbReference>
<evidence type="ECO:0000256" key="6">
    <source>
        <dbReference type="ARBA" id="ARBA00022840"/>
    </source>
</evidence>
<dbReference type="PANTHER" id="PTHR24221:SF654">
    <property type="entry name" value="ATP-BINDING CASSETTE SUB-FAMILY B MEMBER 6"/>
    <property type="match status" value="1"/>
</dbReference>
<dbReference type="InterPro" id="IPR039421">
    <property type="entry name" value="Type_1_exporter"/>
</dbReference>
<comment type="subcellular location">
    <subcellularLocation>
        <location evidence="1">Cell membrane</location>
        <topology evidence="1">Multi-pass membrane protein</topology>
    </subcellularLocation>
</comment>
<evidence type="ECO:0000313" key="13">
    <source>
        <dbReference type="Proteomes" id="UP000250003"/>
    </source>
</evidence>
<dbReference type="GO" id="GO:0005524">
    <property type="term" value="F:ATP binding"/>
    <property type="evidence" value="ECO:0007669"/>
    <property type="project" value="UniProtKB-KW"/>
</dbReference>
<dbReference type="RefSeq" id="WP_111918745.1">
    <property type="nucleotide sequence ID" value="NZ_CP030280.1"/>
</dbReference>
<dbReference type="InterPro" id="IPR017871">
    <property type="entry name" value="ABC_transporter-like_CS"/>
</dbReference>
<reference evidence="13" key="1">
    <citation type="submission" date="2018-06" db="EMBL/GenBank/DDBJ databases">
        <title>Description of Blautia argi sp. nov., a new anaerobic isolated from dog feces.</title>
        <authorList>
            <person name="Chang Y.-H."/>
            <person name="Paek J."/>
            <person name="Shin Y."/>
        </authorList>
    </citation>
    <scope>NUCLEOTIDE SEQUENCE [LARGE SCALE GENOMIC DNA]</scope>
    <source>
        <strain evidence="13">KCTC 15426</strain>
    </source>
</reference>
<dbReference type="SMART" id="SM00382">
    <property type="entry name" value="AAA"/>
    <property type="match status" value="1"/>
</dbReference>
<keyword evidence="13" id="KW-1185">Reference proteome</keyword>
<dbReference type="KEGG" id="blau:DQQ01_04475"/>
<dbReference type="InterPro" id="IPR036640">
    <property type="entry name" value="ABC1_TM_sf"/>
</dbReference>
<accession>A0A2Z4U911</accession>
<proteinExistence type="predicted"/>
<keyword evidence="2" id="KW-0813">Transport</keyword>
<dbReference type="GO" id="GO:0016887">
    <property type="term" value="F:ATP hydrolysis activity"/>
    <property type="evidence" value="ECO:0007669"/>
    <property type="project" value="InterPro"/>
</dbReference>
<keyword evidence="8 9" id="KW-0472">Membrane</keyword>
<dbReference type="InterPro" id="IPR003593">
    <property type="entry name" value="AAA+_ATPase"/>
</dbReference>
<dbReference type="Proteomes" id="UP000250003">
    <property type="component" value="Chromosome"/>
</dbReference>
<dbReference type="Gene3D" id="1.20.1560.10">
    <property type="entry name" value="ABC transporter type 1, transmembrane domain"/>
    <property type="match status" value="1"/>
</dbReference>
<organism evidence="12 13">
    <name type="scientific">Blautia argi</name>
    <dbReference type="NCBI Taxonomy" id="1912897"/>
    <lineage>
        <taxon>Bacteria</taxon>
        <taxon>Bacillati</taxon>
        <taxon>Bacillota</taxon>
        <taxon>Clostridia</taxon>
        <taxon>Lachnospirales</taxon>
        <taxon>Lachnospiraceae</taxon>
        <taxon>Blautia</taxon>
    </lineage>
</organism>
<dbReference type="InterPro" id="IPR011527">
    <property type="entry name" value="ABC1_TM_dom"/>
</dbReference>
<keyword evidence="3" id="KW-1003">Cell membrane</keyword>
<dbReference type="PROSITE" id="PS00211">
    <property type="entry name" value="ABC_TRANSPORTER_1"/>
    <property type="match status" value="1"/>
</dbReference>
<dbReference type="GO" id="GO:0140359">
    <property type="term" value="F:ABC-type transporter activity"/>
    <property type="evidence" value="ECO:0007669"/>
    <property type="project" value="InterPro"/>
</dbReference>
<keyword evidence="5" id="KW-0547">Nucleotide-binding</keyword>
<evidence type="ECO:0000256" key="3">
    <source>
        <dbReference type="ARBA" id="ARBA00022475"/>
    </source>
</evidence>
<evidence type="ECO:0000256" key="4">
    <source>
        <dbReference type="ARBA" id="ARBA00022692"/>
    </source>
</evidence>
<dbReference type="SUPFAM" id="SSF52540">
    <property type="entry name" value="P-loop containing nucleoside triphosphate hydrolases"/>
    <property type="match status" value="1"/>
</dbReference>
<evidence type="ECO:0000313" key="12">
    <source>
        <dbReference type="EMBL" id="AWY97525.1"/>
    </source>
</evidence>
<evidence type="ECO:0000256" key="9">
    <source>
        <dbReference type="SAM" id="Phobius"/>
    </source>
</evidence>
<dbReference type="InterPro" id="IPR027417">
    <property type="entry name" value="P-loop_NTPase"/>
</dbReference>
<evidence type="ECO:0000256" key="5">
    <source>
        <dbReference type="ARBA" id="ARBA00022741"/>
    </source>
</evidence>
<dbReference type="Pfam" id="PF00005">
    <property type="entry name" value="ABC_tran"/>
    <property type="match status" value="1"/>
</dbReference>
<feature type="domain" description="ABC transporter" evidence="10">
    <location>
        <begin position="332"/>
        <end position="565"/>
    </location>
</feature>
<dbReference type="PROSITE" id="PS50893">
    <property type="entry name" value="ABC_TRANSPORTER_2"/>
    <property type="match status" value="1"/>
</dbReference>
<dbReference type="SUPFAM" id="SSF90123">
    <property type="entry name" value="ABC transporter transmembrane region"/>
    <property type="match status" value="1"/>
</dbReference>
<protein>
    <submittedName>
        <fullName evidence="12">Cysteine ABC transporter ATP-binding protein</fullName>
    </submittedName>
</protein>
<dbReference type="Gene3D" id="3.40.50.300">
    <property type="entry name" value="P-loop containing nucleotide triphosphate hydrolases"/>
    <property type="match status" value="1"/>
</dbReference>
<dbReference type="Pfam" id="PF00664">
    <property type="entry name" value="ABC_membrane"/>
    <property type="match status" value="1"/>
</dbReference>
<dbReference type="GO" id="GO:0034040">
    <property type="term" value="F:ATPase-coupled lipid transmembrane transporter activity"/>
    <property type="evidence" value="ECO:0007669"/>
    <property type="project" value="TreeGrafter"/>
</dbReference>
<evidence type="ECO:0000256" key="7">
    <source>
        <dbReference type="ARBA" id="ARBA00022989"/>
    </source>
</evidence>
<dbReference type="AlphaFoldDB" id="A0A2Z4U911"/>
<feature type="domain" description="ABC transmembrane type-1" evidence="11">
    <location>
        <begin position="21"/>
        <end position="301"/>
    </location>
</feature>
<keyword evidence="6 12" id="KW-0067">ATP-binding</keyword>
<feature type="transmembrane region" description="Helical" evidence="9">
    <location>
        <begin position="160"/>
        <end position="180"/>
    </location>
</feature>
<evidence type="ECO:0000259" key="11">
    <source>
        <dbReference type="PROSITE" id="PS50929"/>
    </source>
</evidence>
<feature type="transmembrane region" description="Helical" evidence="9">
    <location>
        <begin position="137"/>
        <end position="154"/>
    </location>
</feature>
<dbReference type="InterPro" id="IPR003439">
    <property type="entry name" value="ABC_transporter-like_ATP-bd"/>
</dbReference>
<dbReference type="PANTHER" id="PTHR24221">
    <property type="entry name" value="ATP-BINDING CASSETTE SUB-FAMILY B"/>
    <property type="match status" value="1"/>
</dbReference>
<feature type="transmembrane region" description="Helical" evidence="9">
    <location>
        <begin position="266"/>
        <end position="287"/>
    </location>
</feature>
<sequence length="583" mass="65787">MIKKRLIHLLEDSKKYILQNVLWQWLGLLAQILAVSAIGLLLEGLIQESVSTKLLAGTAFICVCSILVRFFCERQAAKASFLASIDVKRVLREKIYDKLTRLGNSYREKIATSKVVQLSAEGVEQLETYFGRYLPQFFYSLLAPFTLFAVLSFVNLKASGILLVCVPLIPVSIVAVQKFAKKLLNKYWGSYTELGDSFLENLQGLTTLKIYQSDSQKAEEMDREAEQFRRITMKVLTMQLNSISVMDLVAYGGAAIGMIVTIKEYLAGNLGFSGAFTIILLASEFFIPLRLLGSFFHIAMNGMAASDKIFRLLDMPEEEKGTEQLSGDCLDISFEDVEFSYEKERKILDKVSFHIPRGSFVALVGESGCGKSTIASLLMGRNRGYTGKIYLGEKELSKVQEQSLMQHITMVRHNSYLFKGTVEENLRMGNPKADRAQLEEALRKVNLWEFLKQQEGLQTVLQEKGSNFSGGQCQRLCIARALLHETPVYIFDEAASNIDMESEEIIMEVIRKLAETKTVLLISHRLANVKKSDCIYVLKNGKIAEQGKHEELLNLCGVYKKMYDTQRNLEKYGLEKEERGKTA</sequence>
<feature type="transmembrane region" description="Helical" evidence="9">
    <location>
        <begin position="21"/>
        <end position="42"/>
    </location>
</feature>
<keyword evidence="7 9" id="KW-1133">Transmembrane helix</keyword>